<dbReference type="SUPFAM" id="SSF103473">
    <property type="entry name" value="MFS general substrate transporter"/>
    <property type="match status" value="1"/>
</dbReference>
<dbReference type="InterPro" id="IPR011701">
    <property type="entry name" value="MFS"/>
</dbReference>
<dbReference type="CDD" id="cd17384">
    <property type="entry name" value="MFS_SLC18A1_2_VAT1_2"/>
    <property type="match status" value="1"/>
</dbReference>
<evidence type="ECO:0000259" key="7">
    <source>
        <dbReference type="PROSITE" id="PS50850"/>
    </source>
</evidence>
<dbReference type="Proteomes" id="UP000603627">
    <property type="component" value="Unassembled WGS sequence"/>
</dbReference>
<evidence type="ECO:0000256" key="3">
    <source>
        <dbReference type="ARBA" id="ARBA00022692"/>
    </source>
</evidence>
<dbReference type="GO" id="GO:0005335">
    <property type="term" value="F:serotonin:sodium:chloride symporter activity"/>
    <property type="evidence" value="ECO:0007669"/>
    <property type="project" value="TreeGrafter"/>
</dbReference>
<dbReference type="InterPro" id="IPR020846">
    <property type="entry name" value="MFS_dom"/>
</dbReference>
<organism evidence="8 9">
    <name type="scientific">Calcarius ornatus</name>
    <name type="common">Chestnut-collared longspur</name>
    <dbReference type="NCBI Taxonomy" id="198940"/>
    <lineage>
        <taxon>Eukaryota</taxon>
        <taxon>Metazoa</taxon>
        <taxon>Chordata</taxon>
        <taxon>Craniata</taxon>
        <taxon>Vertebrata</taxon>
        <taxon>Euteleostomi</taxon>
        <taxon>Archelosauria</taxon>
        <taxon>Archosauria</taxon>
        <taxon>Dinosauria</taxon>
        <taxon>Saurischia</taxon>
        <taxon>Theropoda</taxon>
        <taxon>Coelurosauria</taxon>
        <taxon>Aves</taxon>
        <taxon>Neognathae</taxon>
        <taxon>Neoaves</taxon>
        <taxon>Telluraves</taxon>
        <taxon>Australaves</taxon>
        <taxon>Passeriformes</taxon>
        <taxon>Passeroidea</taxon>
        <taxon>Fringillidae</taxon>
        <taxon>Emberizinae</taxon>
        <taxon>Emberizini</taxon>
        <taxon>Calcarius</taxon>
    </lineage>
</organism>
<dbReference type="InterPro" id="IPR050930">
    <property type="entry name" value="MFS_Vesicular_Transporter"/>
</dbReference>
<sequence length="519" mass="56748">MAWGELGLLRWLRESRQSRKLILLIVFIALLLDNMLLTVVVPIIPSYLYSIEHQKNATEIQTAKPNLPSATMDNFQSIFSYYDNSTMLTGNESDTTQPAELPQTQTEPMVVRVTPSPSDCPKDDKELLNENVRVGLLFASKATVQLMTNPFIGPLTNRIGYQIPLFAGFCIMFVSTISKCHILLGLAQAPLLNEWSIIMVTRNSSWMGLLATVYTDDEERGNAMGIALGGLAMGVLVGPPFGSVMYEFVGKSSPFLVLAALALFDGAVQLLVLQPSRTQAESQKGTPLLTLLKDPYIIIAAGSICFANMAIAMLEPALPIWMMETMCSKKWQLGVAFLPASISYLIGTNLFGILAHKIGRWLCALLGMLIVGISILCVPFAKNIYGLIAPTFGVGFAIGMVDSSMMPIMGYLVDLRHVSVYGSVYAIADVAFCMGFAIGPSAGGAIAKAIGFPWLMTIIGIVDIIFAPLCFFLRSPPAKEEKMAILMDHNCPVKTKMYTQNNIQSYPIGEEEEEYESDE</sequence>
<evidence type="ECO:0000256" key="4">
    <source>
        <dbReference type="ARBA" id="ARBA00022989"/>
    </source>
</evidence>
<feature type="non-terminal residue" evidence="8">
    <location>
        <position position="1"/>
    </location>
</feature>
<protein>
    <submittedName>
        <fullName evidence="8">VMAT2 protein</fullName>
    </submittedName>
</protein>
<keyword evidence="3 6" id="KW-0812">Transmembrane</keyword>
<feature type="non-terminal residue" evidence="8">
    <location>
        <position position="519"/>
    </location>
</feature>
<reference evidence="8" key="1">
    <citation type="submission" date="2019-09" db="EMBL/GenBank/DDBJ databases">
        <title>Bird 10,000 Genomes (B10K) Project - Family phase.</title>
        <authorList>
            <person name="Zhang G."/>
        </authorList>
    </citation>
    <scope>NUCLEOTIDE SEQUENCE</scope>
    <source>
        <strain evidence="8">B10K-DU-015-28</strain>
        <tissue evidence="8">Muscle</tissue>
    </source>
</reference>
<dbReference type="Gene3D" id="1.20.1250.20">
    <property type="entry name" value="MFS general substrate transporter like domains"/>
    <property type="match status" value="2"/>
</dbReference>
<comment type="subcellular location">
    <subcellularLocation>
        <location evidence="1">Membrane</location>
        <topology evidence="1">Multi-pass membrane protein</topology>
    </subcellularLocation>
</comment>
<feature type="transmembrane region" description="Helical" evidence="6">
    <location>
        <begin position="452"/>
        <end position="473"/>
    </location>
</feature>
<dbReference type="GO" id="GO:0043195">
    <property type="term" value="C:terminal bouton"/>
    <property type="evidence" value="ECO:0007669"/>
    <property type="project" value="TreeGrafter"/>
</dbReference>
<dbReference type="InterPro" id="IPR036259">
    <property type="entry name" value="MFS_trans_sf"/>
</dbReference>
<dbReference type="Pfam" id="PF07690">
    <property type="entry name" value="MFS_1"/>
    <property type="match status" value="1"/>
</dbReference>
<evidence type="ECO:0000256" key="5">
    <source>
        <dbReference type="ARBA" id="ARBA00023136"/>
    </source>
</evidence>
<dbReference type="GO" id="GO:0015842">
    <property type="term" value="P:aminergic neurotransmitter loading into synaptic vesicle"/>
    <property type="evidence" value="ECO:0007669"/>
    <property type="project" value="TreeGrafter"/>
</dbReference>
<dbReference type="PANTHER" id="PTHR23506">
    <property type="entry name" value="GH10249P"/>
    <property type="match status" value="1"/>
</dbReference>
<evidence type="ECO:0000256" key="2">
    <source>
        <dbReference type="ARBA" id="ARBA00022448"/>
    </source>
</evidence>
<evidence type="ECO:0000313" key="9">
    <source>
        <dbReference type="Proteomes" id="UP000603627"/>
    </source>
</evidence>
<dbReference type="GO" id="GO:0030672">
    <property type="term" value="C:synaptic vesicle membrane"/>
    <property type="evidence" value="ECO:0007669"/>
    <property type="project" value="TreeGrafter"/>
</dbReference>
<feature type="transmembrane region" description="Helical" evidence="6">
    <location>
        <begin position="334"/>
        <end position="354"/>
    </location>
</feature>
<evidence type="ECO:0000256" key="6">
    <source>
        <dbReference type="SAM" id="Phobius"/>
    </source>
</evidence>
<keyword evidence="9" id="KW-1185">Reference proteome</keyword>
<feature type="transmembrane region" description="Helical" evidence="6">
    <location>
        <begin position="387"/>
        <end position="412"/>
    </location>
</feature>
<keyword evidence="2" id="KW-0813">Transport</keyword>
<dbReference type="PROSITE" id="PS50850">
    <property type="entry name" value="MFS"/>
    <property type="match status" value="1"/>
</dbReference>
<feature type="transmembrane region" description="Helical" evidence="6">
    <location>
        <begin position="226"/>
        <end position="249"/>
    </location>
</feature>
<dbReference type="FunFam" id="1.20.1250.20:FF:000145">
    <property type="entry name" value="Chromaffin granule amine transporter"/>
    <property type="match status" value="1"/>
</dbReference>
<name>A0A852A5Q8_CALOR</name>
<dbReference type="AlphaFoldDB" id="A0A852A5Q8"/>
<feature type="domain" description="Major facilitator superfamily (MFS) profile" evidence="7">
    <location>
        <begin position="296"/>
        <end position="519"/>
    </location>
</feature>
<feature type="transmembrane region" description="Helical" evidence="6">
    <location>
        <begin position="424"/>
        <end position="446"/>
    </location>
</feature>
<evidence type="ECO:0000256" key="1">
    <source>
        <dbReference type="ARBA" id="ARBA00004141"/>
    </source>
</evidence>
<keyword evidence="4 6" id="KW-1133">Transmembrane helix</keyword>
<feature type="transmembrane region" description="Helical" evidence="6">
    <location>
        <begin position="165"/>
        <end position="189"/>
    </location>
</feature>
<feature type="transmembrane region" description="Helical" evidence="6">
    <location>
        <begin position="21"/>
        <end position="44"/>
    </location>
</feature>
<dbReference type="PANTHER" id="PTHR23506:SF30">
    <property type="entry name" value="SYNAPTIC VESICULAR AMINE TRANSPORTER"/>
    <property type="match status" value="1"/>
</dbReference>
<feature type="transmembrane region" description="Helical" evidence="6">
    <location>
        <begin position="361"/>
        <end position="381"/>
    </location>
</feature>
<feature type="transmembrane region" description="Helical" evidence="6">
    <location>
        <begin position="255"/>
        <end position="273"/>
    </location>
</feature>
<evidence type="ECO:0000313" key="8">
    <source>
        <dbReference type="EMBL" id="NXE64241.1"/>
    </source>
</evidence>
<feature type="transmembrane region" description="Helical" evidence="6">
    <location>
        <begin position="294"/>
        <end position="314"/>
    </location>
</feature>
<proteinExistence type="predicted"/>
<comment type="caution">
    <text evidence="8">The sequence shown here is derived from an EMBL/GenBank/DDBJ whole genome shotgun (WGS) entry which is preliminary data.</text>
</comment>
<accession>A0A852A5Q8</accession>
<keyword evidence="5 6" id="KW-0472">Membrane</keyword>
<dbReference type="EMBL" id="WBNL01000263">
    <property type="protein sequence ID" value="NXE64241.1"/>
    <property type="molecule type" value="Genomic_DNA"/>
</dbReference>
<gene>
    <name evidence="8" type="primary">Slc18a2</name>
    <name evidence="8" type="ORF">CALORN_R14033</name>
</gene>